<reference evidence="1" key="1">
    <citation type="submission" date="2018-05" db="EMBL/GenBank/DDBJ databases">
        <authorList>
            <person name="Lanie J.A."/>
            <person name="Ng W.-L."/>
            <person name="Kazmierczak K.M."/>
            <person name="Andrzejewski T.M."/>
            <person name="Davidsen T.M."/>
            <person name="Wayne K.J."/>
            <person name="Tettelin H."/>
            <person name="Glass J.I."/>
            <person name="Rusch D."/>
            <person name="Podicherti R."/>
            <person name="Tsui H.-C.T."/>
            <person name="Winkler M.E."/>
        </authorList>
    </citation>
    <scope>NUCLEOTIDE SEQUENCE</scope>
</reference>
<evidence type="ECO:0000313" key="1">
    <source>
        <dbReference type="EMBL" id="SVE48282.1"/>
    </source>
</evidence>
<dbReference type="EMBL" id="UINC01220390">
    <property type="protein sequence ID" value="SVE48282.1"/>
    <property type="molecule type" value="Genomic_DNA"/>
</dbReference>
<proteinExistence type="predicted"/>
<gene>
    <name evidence="1" type="ORF">METZ01_LOCUS501136</name>
</gene>
<sequence>MTTITYRSPIADRGVDDTIHPATSILQRISRFMDEWIHYSYEAWVKAGRPNSY</sequence>
<accession>A0A383DUR9</accession>
<organism evidence="1">
    <name type="scientific">marine metagenome</name>
    <dbReference type="NCBI Taxonomy" id="408172"/>
    <lineage>
        <taxon>unclassified sequences</taxon>
        <taxon>metagenomes</taxon>
        <taxon>ecological metagenomes</taxon>
    </lineage>
</organism>
<protein>
    <submittedName>
        <fullName evidence="1">Uncharacterized protein</fullName>
    </submittedName>
</protein>
<name>A0A383DUR9_9ZZZZ</name>
<dbReference type="AlphaFoldDB" id="A0A383DUR9"/>